<evidence type="ECO:0000313" key="4">
    <source>
        <dbReference type="EMBL" id="NYD40737.1"/>
    </source>
</evidence>
<keyword evidence="2" id="KW-0012">Acyltransferase</keyword>
<dbReference type="Gene3D" id="3.40.630.30">
    <property type="match status" value="1"/>
</dbReference>
<dbReference type="SUPFAM" id="SSF55729">
    <property type="entry name" value="Acyl-CoA N-acyltransferases (Nat)"/>
    <property type="match status" value="2"/>
</dbReference>
<dbReference type="CDD" id="cd04301">
    <property type="entry name" value="NAT_SF"/>
    <property type="match status" value="1"/>
</dbReference>
<protein>
    <submittedName>
        <fullName evidence="4">GNAT superfamily N-acetyltransferase</fullName>
    </submittedName>
</protein>
<dbReference type="EMBL" id="JACCBG010000001">
    <property type="protein sequence ID" value="NYD40737.1"/>
    <property type="molecule type" value="Genomic_DNA"/>
</dbReference>
<dbReference type="RefSeq" id="WP_179662578.1">
    <property type="nucleotide sequence ID" value="NZ_JACCBG010000001.1"/>
</dbReference>
<evidence type="ECO:0000256" key="1">
    <source>
        <dbReference type="ARBA" id="ARBA00022679"/>
    </source>
</evidence>
<dbReference type="PANTHER" id="PTHR43877:SF1">
    <property type="entry name" value="ACETYLTRANSFERASE"/>
    <property type="match status" value="1"/>
</dbReference>
<dbReference type="PROSITE" id="PS51186">
    <property type="entry name" value="GNAT"/>
    <property type="match status" value="1"/>
</dbReference>
<evidence type="ECO:0000259" key="3">
    <source>
        <dbReference type="PROSITE" id="PS51186"/>
    </source>
</evidence>
<keyword evidence="1 4" id="KW-0808">Transferase</keyword>
<comment type="caution">
    <text evidence="4">The sequence shown here is derived from an EMBL/GenBank/DDBJ whole genome shotgun (WGS) entry which is preliminary data.</text>
</comment>
<accession>A0A7Y9E489</accession>
<gene>
    <name evidence="4" type="ORF">BJZ21_000820</name>
</gene>
<dbReference type="Pfam" id="PF00583">
    <property type="entry name" value="Acetyltransf_1"/>
    <property type="match status" value="1"/>
</dbReference>
<dbReference type="PANTHER" id="PTHR43877">
    <property type="entry name" value="AMINOALKYLPHOSPHONATE N-ACETYLTRANSFERASE-RELATED-RELATED"/>
    <property type="match status" value="1"/>
</dbReference>
<dbReference type="InterPro" id="IPR000182">
    <property type="entry name" value="GNAT_dom"/>
</dbReference>
<dbReference type="InterPro" id="IPR050832">
    <property type="entry name" value="Bact_Acetyltransf"/>
</dbReference>
<dbReference type="Proteomes" id="UP000535511">
    <property type="component" value="Unassembled WGS sequence"/>
</dbReference>
<feature type="domain" description="N-acetyltransferase" evidence="3">
    <location>
        <begin position="10"/>
        <end position="176"/>
    </location>
</feature>
<evidence type="ECO:0000256" key="2">
    <source>
        <dbReference type="ARBA" id="ARBA00023315"/>
    </source>
</evidence>
<organism evidence="4 5">
    <name type="scientific">Nocardioides panaciterrulae</name>
    <dbReference type="NCBI Taxonomy" id="661492"/>
    <lineage>
        <taxon>Bacteria</taxon>
        <taxon>Bacillati</taxon>
        <taxon>Actinomycetota</taxon>
        <taxon>Actinomycetes</taxon>
        <taxon>Propionibacteriales</taxon>
        <taxon>Nocardioidaceae</taxon>
        <taxon>Nocardioides</taxon>
    </lineage>
</organism>
<sequence>MNPRSQLQVVEVDPADDATIAAWHAVYAASARQELGPVAVPWQHEELRVMVQERGRRQALTAYAGLRDGEVVAAGLLTLPLLDNRHRAELDVHVHPALRRTGLGSQLLAHLEGRAREAGRTVMSAEASWPWTAGPQGAGRAGPEFARRHGYHLGISDVQRMLELPVAEDRLAALRDAAAPHHADYEVRAWVGPVPDDLVRGWVELEASIDTEAPVGGLDLEPRAADLAAYREDETLTARQGRTKINAVALTRAAEVVAYSDLATTVHEPERAYQWGTLVRRDHRGHRLGLALKLATLTLLQQGWPAVRQVMTYNAEVNTPMIAVNELMGYRPVARLGELQKRLGD</sequence>
<dbReference type="InterPro" id="IPR016181">
    <property type="entry name" value="Acyl_CoA_acyltransferase"/>
</dbReference>
<name>A0A7Y9E489_9ACTN</name>
<dbReference type="AlphaFoldDB" id="A0A7Y9E489"/>
<keyword evidence="5" id="KW-1185">Reference proteome</keyword>
<proteinExistence type="predicted"/>
<reference evidence="4 5" key="1">
    <citation type="submission" date="2020-07" db="EMBL/GenBank/DDBJ databases">
        <title>Sequencing the genomes of 1000 actinobacteria strains.</title>
        <authorList>
            <person name="Klenk H.-P."/>
        </authorList>
    </citation>
    <scope>NUCLEOTIDE SEQUENCE [LARGE SCALE GENOMIC DNA]</scope>
    <source>
        <strain evidence="4 5">DSM 21350</strain>
    </source>
</reference>
<evidence type="ECO:0000313" key="5">
    <source>
        <dbReference type="Proteomes" id="UP000535511"/>
    </source>
</evidence>
<dbReference type="GO" id="GO:0016747">
    <property type="term" value="F:acyltransferase activity, transferring groups other than amino-acyl groups"/>
    <property type="evidence" value="ECO:0007669"/>
    <property type="project" value="InterPro"/>
</dbReference>